<evidence type="ECO:0000313" key="3">
    <source>
        <dbReference type="Proteomes" id="UP001281761"/>
    </source>
</evidence>
<organism evidence="2 3">
    <name type="scientific">Blattamonas nauphoetae</name>
    <dbReference type="NCBI Taxonomy" id="2049346"/>
    <lineage>
        <taxon>Eukaryota</taxon>
        <taxon>Metamonada</taxon>
        <taxon>Preaxostyla</taxon>
        <taxon>Oxymonadida</taxon>
        <taxon>Blattamonas</taxon>
    </lineage>
</organism>
<evidence type="ECO:0000256" key="1">
    <source>
        <dbReference type="SAM" id="MobiDB-lite"/>
    </source>
</evidence>
<proteinExistence type="predicted"/>
<feature type="compositionally biased region" description="Basic and acidic residues" evidence="1">
    <location>
        <begin position="461"/>
        <end position="470"/>
    </location>
</feature>
<feature type="compositionally biased region" description="Acidic residues" evidence="1">
    <location>
        <begin position="1587"/>
        <end position="1597"/>
    </location>
</feature>
<dbReference type="EMBL" id="JARBJD010000038">
    <property type="protein sequence ID" value="KAK2958345.1"/>
    <property type="molecule type" value="Genomic_DNA"/>
</dbReference>
<feature type="region of interest" description="Disordered" evidence="1">
    <location>
        <begin position="1574"/>
        <end position="1605"/>
    </location>
</feature>
<sequence>MSADTPPPNATHSDVDFQDFEQARQIIASAKKREMEALQEAERAKQALQRKEEEEKKQKQREDEEKKQQERKQANLNIIKAQSETITLIKALLQLVSPKWFDYLSKFISDFFLLNDGHILFSKTWLKNDVAVLSTPLLFRPVYNIILYHVLRFICDFFKSGGPKERPGHAFYIAGDQGIGKTSLMLILMSTLSHRSHDFLYEKGFKGGDPQLFFHSKSPNGPFRFVEISDDDDDDKIVSRVTLYKQSINIHIHDDCPPPAIIRPNHLHFIFTSPDPLRLPPPKKKENTSPNEQPQPSSPQKQAQKSPPPEPSSNHLCHIFRLPTFSLAEDAVAMVGCTPTAPFALLSPEDMQLRTRDQKILLSIESEKEDVARRLPEASVDKTLPSKNSAVETQLKALLGDGWVSSTKWNSFCTKFWKKFTSRAVTVEAKPKPSQKSTKTRRKAKQTEHAQIVARQEEEEEKKQEEKDNDVINTNLTSMSVFQTLKEFNQEWMKEVEQEEEFNFNKSSTDVITPTEREQKEHAQIVTSQQEEDLWQARETYRRKEEEKKRKKEADLNIVVTPPISHIAQGSSVNMKQALQEWEEYRDRFVQAPQKRKEEAKGKEEEEGKQEEVIEDDLNIVVTPPISHIAQGSSVNMKQALQEWEEYRDRFVQAPQKRKEEAKGKEEEEGKQEEVIEDDLNIVVTPPISHIAQGSSVNMKQALQEWEEYRDRFVQAPQKRKEEAKGKEEEEGKQEEVIEDDLNIVVTPPISHIAQGSSVNMKQALQEWEEYRDRFVQAPQKRKEDTNQKRKEAQKIDRFYTSLRERIPKQSVKPPGNDSIIAVVDWLMKQLELPPGRNKEQASFIKDLIHELVLLEWNQSKQESENAQKAKAAMKGENTQKEGGEDEQEAEEIITEIEKCLEEQGKAIDSEDTAAATKGENDQKVGGEDTDTEKADATSKGTTAAKKKGKNKNSQEQMTPAEIAARKKEKDERERERELEITNALFALAMSYAPKPPDLIGEIQEFSDLIQKVKLTDPQTPPSLQDLTNLSKRLKSLKKHLEESDISEDVNLQQVREEVKKICDRVGEDNKTRRNLLYKALIDMVITPPWYDSHKPLLQSLFVVPKLDDMTTDINLRPHLGDILDQSRSQPSDNKALDFIIQKLIDNLNVSQTSTRIACDLLMTILKTPIAPVTSQIMPVVPKISFVNPLHFNVETRLRSVQNRIKQIQNELSFVSYMETFFFIARDMNILVTPHSILKGLSERIEKPKLKLNDERKAVYCRNLRDEGLSDWIKNATATLLPRPGAPKKSPLEVQLSIQRNLNEVITTFNTKYQPSEGSVINRKWLAIVRSMMNTILYLIDAGATRREILDRYGGLRQLLTTVYKSNQDHLLRVAAYPLNQKCEEPKSDYVNDRTVISNHFHAQKPLSLLELPRTLQLAPLSQDRLEQMTVALFARNQLCFLEMEDDLRFDDDSYVELFYTEFLQQLNPGDVVHRSFVDFMNATHLLSQKNFGVTPDDFPQFLENEHPELKSKKASVQTTRETRSLVEIMTERITLQVADPEQPFQDFSTRQFGVHLLLWASSDLLLKAACGTKRQESGTDKTTESLNEELPSEDSGDEKTGSPLNVARASIFGPSPRWLTSTDARTNRGLAFLWGGVLKSESATALIKVADSNHSRIMEFNTERFFFENSMDAAWDDIAALVPLFRHHTKDQKPPKHISSVFSLMVNKTPATIEQMKSLISFMAVSPFMELILQSEVVAALAKLMTQAKYNEFKEHQTIYGFKLPEYVEEPLVCISFLLNCPTPINLSSVSTSFHKEYIHLKSSELFCQVRPFFSTTSSQITSMPMLIFPNLSNQSVEGTEFPLSLIETGRGKTDFYAEDLQGTKRPWEGFDSLIVSRGIDETSETIFMPIQATTSKTHSLVEGGILLIQQLLFQAMCHLEPSEPIVAMYNYATTQRNPTFPSQTGILGFHMVSSHLEFDKNTLTHLSSILRHRDQPFITTPTVSQTTMTTQDIANTLLANLPPYPTFAENFGPWRTKLSLLNNPAAPYLSLPYRWKQFYDILQKSSPILITHNRMVRRTIQELHRIGVCPSDLGETELTRKETFSSFLLCFATSRRRKDLLDPPATTDSLEDDHNFVTLVQSVIGSDESETIKDILAPFSHQPDINQLDSLYRENCIQTRLHTVYRVMTNNAMKRLRNPAQECLSVLQSENDGGVFRVPAQNNLSAILHCGTVLLDNINPLSPTVSDSLHQSRTFRLPLHSFVLAKYGFSNSIPSLSELKQDEVKEEVTDVTPSPLIRWHPRRVVIDTSLLPSNILQADTLPYFTTFIHRLFDDPFIPVSTSLSTVIQDNRHDTTFILSQIRKIENILTSLNLEENPDILALVTKLSALKEHQQAFTVFSHLPEIQSCSQSRQLSSDQRDVIRTTIESIEAIQQQPTLVFVKSGSDFFPPSTEDPEFVDIKTEAYLFPIPFSTGYKEGELREELKQIYEPLTQLLPKRFPTGRPSLSPLSLSPLSLSPLSLSPLSLSPLSLSQPSFSQPIFSSLSLSRPQDGPNKEQRKSSPSKEEADNRARVIMNSLLHRIGETPITPLFVFDIDETLPIHESLPMSLRLNGHGSSWGMMRQRSLADVLWILFLTRISREVMALSLNTSVGPTSLTKHVIPFLANTLRLQEIKLPIQNNNDLPSVLNSLIDRAADQHINDDNRISNVGLELLVSAFQHAEDEPLLPLLSHLLMLCPSRQPGETRLDALINHPSPTVELDTLIRWFELLPSKTQPDELKVAINKGGFSPAKIRENLLRAFYLIIEHEREDLQLLVRQLDTAIRLILDETNPLFFDERDRQTLHDYKDLINMHYELNQEGSSREGFLNALYVLIDTILINLKPDQPNPQGA</sequence>
<accession>A0ABQ9Y3L3</accession>
<name>A0ABQ9Y3L3_9EUKA</name>
<feature type="region of interest" description="Disordered" evidence="1">
    <location>
        <begin position="2525"/>
        <end position="2551"/>
    </location>
</feature>
<feature type="region of interest" description="Disordered" evidence="1">
    <location>
        <begin position="427"/>
        <end position="471"/>
    </location>
</feature>
<gene>
    <name evidence="2" type="ORF">BLNAU_6615</name>
</gene>
<feature type="compositionally biased region" description="Low complexity" evidence="1">
    <location>
        <begin position="289"/>
        <end position="305"/>
    </location>
</feature>
<feature type="compositionally biased region" description="Basic and acidic residues" evidence="1">
    <location>
        <begin position="964"/>
        <end position="976"/>
    </location>
</feature>
<feature type="region of interest" description="Disordered" evidence="1">
    <location>
        <begin position="592"/>
        <end position="611"/>
    </location>
</feature>
<reference evidence="2 3" key="1">
    <citation type="journal article" date="2022" name="bioRxiv">
        <title>Genomics of Preaxostyla Flagellates Illuminates Evolutionary Transitions and the Path Towards Mitochondrial Loss.</title>
        <authorList>
            <person name="Novak L.V.F."/>
            <person name="Treitli S.C."/>
            <person name="Pyrih J."/>
            <person name="Halakuc P."/>
            <person name="Pipaliya S.V."/>
            <person name="Vacek V."/>
            <person name="Brzon O."/>
            <person name="Soukal P."/>
            <person name="Eme L."/>
            <person name="Dacks J.B."/>
            <person name="Karnkowska A."/>
            <person name="Elias M."/>
            <person name="Hampl V."/>
        </authorList>
    </citation>
    <scope>NUCLEOTIDE SEQUENCE [LARGE SCALE GENOMIC DNA]</scope>
    <source>
        <strain evidence="2">NAU3</strain>
        <tissue evidence="2">Gut</tissue>
    </source>
</reference>
<feature type="region of interest" description="Disordered" evidence="1">
    <location>
        <begin position="861"/>
        <end position="892"/>
    </location>
</feature>
<feature type="compositionally biased region" description="Basic and acidic residues" evidence="1">
    <location>
        <begin position="1574"/>
        <end position="1584"/>
    </location>
</feature>
<protein>
    <submittedName>
        <fullName evidence="2">Uncharacterized protein</fullName>
    </submittedName>
</protein>
<feature type="region of interest" description="Disordered" evidence="1">
    <location>
        <begin position="908"/>
        <end position="976"/>
    </location>
</feature>
<dbReference type="Proteomes" id="UP001281761">
    <property type="component" value="Unassembled WGS sequence"/>
</dbReference>
<feature type="compositionally biased region" description="Basic and acidic residues" evidence="1">
    <location>
        <begin position="2535"/>
        <end position="2551"/>
    </location>
</feature>
<feature type="region of interest" description="Disordered" evidence="1">
    <location>
        <begin position="273"/>
        <end position="314"/>
    </location>
</feature>
<feature type="region of interest" description="Disordered" evidence="1">
    <location>
        <begin position="37"/>
        <end position="69"/>
    </location>
</feature>
<feature type="region of interest" description="Disordered" evidence="1">
    <location>
        <begin position="716"/>
        <end position="735"/>
    </location>
</feature>
<comment type="caution">
    <text evidence="2">The sequence shown here is derived from an EMBL/GenBank/DDBJ whole genome shotgun (WGS) entry which is preliminary data.</text>
</comment>
<feature type="compositionally biased region" description="Basic and acidic residues" evidence="1">
    <location>
        <begin position="919"/>
        <end position="937"/>
    </location>
</feature>
<keyword evidence="3" id="KW-1185">Reference proteome</keyword>
<feature type="region of interest" description="Disordered" evidence="1">
    <location>
        <begin position="654"/>
        <end position="673"/>
    </location>
</feature>
<evidence type="ECO:0000313" key="2">
    <source>
        <dbReference type="EMBL" id="KAK2958345.1"/>
    </source>
</evidence>